<comment type="similarity">
    <text evidence="2">Belongs to the bacterial solute-binding protein 5 family.</text>
</comment>
<dbReference type="GO" id="GO:0030288">
    <property type="term" value="C:outer membrane-bounded periplasmic space"/>
    <property type="evidence" value="ECO:0007669"/>
    <property type="project" value="UniProtKB-ARBA"/>
</dbReference>
<dbReference type="OrthoDB" id="9801912at2"/>
<dbReference type="CDD" id="cd08504">
    <property type="entry name" value="PBP2_OppA"/>
    <property type="match status" value="1"/>
</dbReference>
<keyword evidence="4 9" id="KW-0732">Signal</keyword>
<evidence type="ECO:0000256" key="1">
    <source>
        <dbReference type="ARBA" id="ARBA00004193"/>
    </source>
</evidence>
<dbReference type="Gene3D" id="3.90.76.10">
    <property type="entry name" value="Dipeptide-binding Protein, Domain 1"/>
    <property type="match status" value="1"/>
</dbReference>
<feature type="signal peptide" evidence="9">
    <location>
        <begin position="1"/>
        <end position="24"/>
    </location>
</feature>
<evidence type="ECO:0000256" key="8">
    <source>
        <dbReference type="SAM" id="MobiDB-lite"/>
    </source>
</evidence>
<keyword evidence="6" id="KW-0564">Palmitate</keyword>
<feature type="region of interest" description="Disordered" evidence="8">
    <location>
        <begin position="23"/>
        <end position="55"/>
    </location>
</feature>
<evidence type="ECO:0000256" key="3">
    <source>
        <dbReference type="ARBA" id="ARBA00022448"/>
    </source>
</evidence>
<dbReference type="FunFam" id="3.90.76.10:FF:000001">
    <property type="entry name" value="Oligopeptide ABC transporter substrate-binding protein"/>
    <property type="match status" value="1"/>
</dbReference>
<reference evidence="11 12" key="1">
    <citation type="submission" date="2019-11" db="EMBL/GenBank/DDBJ databases">
        <title>Terrilactibacillus tamarindus sp. nov. BCM23-1 isolated from bark of Tamarindus indica.</title>
        <authorList>
            <person name="Kingkaew E."/>
            <person name="Tanasupawat S."/>
        </authorList>
    </citation>
    <scope>NUCLEOTIDE SEQUENCE [LARGE SCALE GENOMIC DNA]</scope>
    <source>
        <strain evidence="11 12">BCM23-1</strain>
    </source>
</reference>
<dbReference type="GO" id="GO:0043190">
    <property type="term" value="C:ATP-binding cassette (ABC) transporter complex"/>
    <property type="evidence" value="ECO:0007669"/>
    <property type="project" value="InterPro"/>
</dbReference>
<protein>
    <submittedName>
        <fullName evidence="11">Peptide ABC transporter substrate-binding protein</fullName>
    </submittedName>
</protein>
<gene>
    <name evidence="11" type="ORF">GMB86_13155</name>
</gene>
<evidence type="ECO:0000256" key="9">
    <source>
        <dbReference type="SAM" id="SignalP"/>
    </source>
</evidence>
<comment type="caution">
    <text evidence="11">The sequence shown here is derived from an EMBL/GenBank/DDBJ whole genome shotgun (WGS) entry which is preliminary data.</text>
</comment>
<dbReference type="AlphaFoldDB" id="A0A6N8CS12"/>
<feature type="chain" id="PRO_5026823462" evidence="9">
    <location>
        <begin position="25"/>
        <end position="535"/>
    </location>
</feature>
<dbReference type="InterPro" id="IPR023765">
    <property type="entry name" value="SBP_5_CS"/>
</dbReference>
<proteinExistence type="inferred from homology"/>
<dbReference type="GO" id="GO:0015833">
    <property type="term" value="P:peptide transport"/>
    <property type="evidence" value="ECO:0007669"/>
    <property type="project" value="UniProtKB-KW"/>
</dbReference>
<evidence type="ECO:0000256" key="2">
    <source>
        <dbReference type="ARBA" id="ARBA00005695"/>
    </source>
</evidence>
<dbReference type="SUPFAM" id="SSF53850">
    <property type="entry name" value="Periplasmic binding protein-like II"/>
    <property type="match status" value="1"/>
</dbReference>
<evidence type="ECO:0000259" key="10">
    <source>
        <dbReference type="Pfam" id="PF00496"/>
    </source>
</evidence>
<dbReference type="Pfam" id="PF00496">
    <property type="entry name" value="SBP_bac_5"/>
    <property type="match status" value="1"/>
</dbReference>
<dbReference type="EMBL" id="WNHB01000023">
    <property type="protein sequence ID" value="MTT32954.1"/>
    <property type="molecule type" value="Genomic_DNA"/>
</dbReference>
<evidence type="ECO:0000256" key="6">
    <source>
        <dbReference type="ARBA" id="ARBA00023139"/>
    </source>
</evidence>
<dbReference type="PANTHER" id="PTHR30290">
    <property type="entry name" value="PERIPLASMIC BINDING COMPONENT OF ABC TRANSPORTER"/>
    <property type="match status" value="1"/>
</dbReference>
<keyword evidence="5" id="KW-0571">Peptide transport</keyword>
<accession>A0A6N8CS12</accession>
<dbReference type="PROSITE" id="PS01040">
    <property type="entry name" value="SBP_BACTERIAL_5"/>
    <property type="match status" value="1"/>
</dbReference>
<organism evidence="11 12">
    <name type="scientific">Terrilactibacillus tamarindi</name>
    <dbReference type="NCBI Taxonomy" id="2599694"/>
    <lineage>
        <taxon>Bacteria</taxon>
        <taxon>Bacillati</taxon>
        <taxon>Bacillota</taxon>
        <taxon>Bacilli</taxon>
        <taxon>Bacillales</taxon>
        <taxon>Bacillaceae</taxon>
        <taxon>Terrilactibacillus</taxon>
    </lineage>
</organism>
<dbReference type="Gene3D" id="3.40.190.10">
    <property type="entry name" value="Periplasmic binding protein-like II"/>
    <property type="match status" value="1"/>
</dbReference>
<evidence type="ECO:0000256" key="7">
    <source>
        <dbReference type="ARBA" id="ARBA00023288"/>
    </source>
</evidence>
<sequence length="535" mass="60420">MKRTLTILLSIVLVLALSACTANSSKNSDSSSDNKKVLKLNNGQEPSSFDPPKGFDAPSWSPLNNLMEGLTRLGKDNEPHPATAEKWDVSKDGKTYTFHIRKNAKWSNGDPVTAQNFEFAWKRLLDPKTASPAAFLGYLIEGGEAFNSGKGSANDVKVSAIDKNTLQVTLTAPQKYFLNIITNPCFFPINEKVAEKNPKWFANAKTFVGNGPFNLTTWKHNSHMVFKKNKNYWDKKNVKLDEVNWAMIDDPNTEYQTYQSGSLDEASVPPGLSDKLFKEGKVKIEQQAGTSFISMNVHQAPFTNQKIRKAFAMSIDSKQIVDYVTKGKQTPAYGFVSPGFKDPDGNDFREKNGDLYKFDPTEAKKLLQEGMKEEGYSKLPPVTFTYSTTDENKRIAEAIQEMLKKNLGVNVKLANMEWNVFSTEQKAGKFQFSKASFLADYGDPINYLENFQTGMPMNSARWSNKEYDALIKKAKNEKDEKARFDEMYQAEKILFKDMPYSTILFYNQPLLQKSNVKGIVHHPVGYLELKWASKN</sequence>
<dbReference type="Proteomes" id="UP000440978">
    <property type="component" value="Unassembled WGS sequence"/>
</dbReference>
<dbReference type="PROSITE" id="PS51257">
    <property type="entry name" value="PROKAR_LIPOPROTEIN"/>
    <property type="match status" value="1"/>
</dbReference>
<feature type="domain" description="Solute-binding protein family 5" evidence="10">
    <location>
        <begin position="78"/>
        <end position="454"/>
    </location>
</feature>
<keyword evidence="3" id="KW-0813">Transport</keyword>
<dbReference type="PANTHER" id="PTHR30290:SF79">
    <property type="entry name" value="DIPEPTIDE-BINDING PROTEIN DPPE"/>
    <property type="match status" value="1"/>
</dbReference>
<evidence type="ECO:0000313" key="11">
    <source>
        <dbReference type="EMBL" id="MTT32954.1"/>
    </source>
</evidence>
<dbReference type="InterPro" id="IPR039424">
    <property type="entry name" value="SBP_5"/>
</dbReference>
<dbReference type="GO" id="GO:1904680">
    <property type="term" value="F:peptide transmembrane transporter activity"/>
    <property type="evidence" value="ECO:0007669"/>
    <property type="project" value="TreeGrafter"/>
</dbReference>
<dbReference type="RefSeq" id="WP_155220669.1">
    <property type="nucleotide sequence ID" value="NZ_WNHB01000023.1"/>
</dbReference>
<evidence type="ECO:0000256" key="4">
    <source>
        <dbReference type="ARBA" id="ARBA00022729"/>
    </source>
</evidence>
<keyword evidence="7" id="KW-0449">Lipoprotein</keyword>
<evidence type="ECO:0000256" key="5">
    <source>
        <dbReference type="ARBA" id="ARBA00022856"/>
    </source>
</evidence>
<name>A0A6N8CS12_9BACI</name>
<keyword evidence="12" id="KW-1185">Reference proteome</keyword>
<dbReference type="FunFam" id="3.10.105.10:FF:000001">
    <property type="entry name" value="Oligopeptide ABC transporter, oligopeptide-binding protein"/>
    <property type="match status" value="1"/>
</dbReference>
<comment type="subcellular location">
    <subcellularLocation>
        <location evidence="1">Cell membrane</location>
        <topology evidence="1">Lipid-anchor</topology>
    </subcellularLocation>
</comment>
<dbReference type="InterPro" id="IPR000914">
    <property type="entry name" value="SBP_5_dom"/>
</dbReference>
<keyword evidence="5" id="KW-0653">Protein transport</keyword>
<dbReference type="PIRSF" id="PIRSF002741">
    <property type="entry name" value="MppA"/>
    <property type="match status" value="1"/>
</dbReference>
<evidence type="ECO:0000313" key="12">
    <source>
        <dbReference type="Proteomes" id="UP000440978"/>
    </source>
</evidence>
<dbReference type="InterPro" id="IPR030678">
    <property type="entry name" value="Peptide/Ni-bd"/>
</dbReference>
<dbReference type="Gene3D" id="3.10.105.10">
    <property type="entry name" value="Dipeptide-binding Protein, Domain 3"/>
    <property type="match status" value="1"/>
</dbReference>